<gene>
    <name evidence="1" type="ORF">AB5J56_03745</name>
</gene>
<dbReference type="AlphaFoldDB" id="A0AB39P277"/>
<evidence type="ECO:0000313" key="1">
    <source>
        <dbReference type="EMBL" id="XDQ23856.1"/>
    </source>
</evidence>
<reference evidence="1" key="1">
    <citation type="submission" date="2024-07" db="EMBL/GenBank/DDBJ databases">
        <authorList>
            <person name="Yu S.T."/>
        </authorList>
    </citation>
    <scope>NUCLEOTIDE SEQUENCE</scope>
    <source>
        <strain evidence="1">R21</strain>
    </source>
</reference>
<accession>A0AB39P277</accession>
<proteinExistence type="predicted"/>
<dbReference type="RefSeq" id="WP_369229979.1">
    <property type="nucleotide sequence ID" value="NZ_CP163435.1"/>
</dbReference>
<dbReference type="Gene3D" id="1.25.10.10">
    <property type="entry name" value="Leucine-rich Repeat Variant"/>
    <property type="match status" value="2"/>
</dbReference>
<protein>
    <submittedName>
        <fullName evidence="1">Uncharacterized protein</fullName>
    </submittedName>
</protein>
<dbReference type="EMBL" id="CP163435">
    <property type="protein sequence ID" value="XDQ23856.1"/>
    <property type="molecule type" value="Genomic_DNA"/>
</dbReference>
<name>A0AB39P277_9ACTN</name>
<dbReference type="InterPro" id="IPR011989">
    <property type="entry name" value="ARM-like"/>
</dbReference>
<organism evidence="1">
    <name type="scientific">Streptomyces sp. R21</name>
    <dbReference type="NCBI Taxonomy" id="3238627"/>
    <lineage>
        <taxon>Bacteria</taxon>
        <taxon>Bacillati</taxon>
        <taxon>Actinomycetota</taxon>
        <taxon>Actinomycetes</taxon>
        <taxon>Kitasatosporales</taxon>
        <taxon>Streptomycetaceae</taxon>
        <taxon>Streptomyces</taxon>
    </lineage>
</organism>
<sequence>MSVTDVGTDILKGLAWNPAAPDDVLLRLLSPDARVAWHWLCLRREFTPGLVDAIVGHPDLRVRGAFAESWTADPADRARLVDDPEHKVRLGLGNGPEPFRIEVAPLPDGVYERLLADPDGDVREWTALSHSIPLRLLAGYADHADPKVRAAACRAWDDLAPGVRETLLADPDDAVRRAASLRACPDDAARTDELLDTPGGRNREDVLRRGRLTRATAERLVANEDAWERSALAWNPSLPPDLVARLASDPEHAVRLAVSARPELTEEQRAAIDYEVRPEDRLRPVRWVWDLRDDLEALRRAATSAHPWLRRTAANPCLPADLVDGLAHDEDAGVRLLTCEYQPDAAPDVLLRTALEWSGYTRSLLLDRPQFPGRGLARYADDADPSRRVLVFHDPGAAPELILRLSHDENGWVRGTAAADPRLAPDRIEELLTDPATAYGAAHNPALPPDVMHRLLDELGVG</sequence>